<dbReference type="EMBL" id="MLCB01000164">
    <property type="protein sequence ID" value="OJI92849.1"/>
    <property type="molecule type" value="Genomic_DNA"/>
</dbReference>
<dbReference type="PANTHER" id="PTHR34296:SF2">
    <property type="entry name" value="ABC TRANSPORTER GUANOSINE-BINDING PROTEIN NUPN"/>
    <property type="match status" value="1"/>
</dbReference>
<proteinExistence type="inferred from homology"/>
<evidence type="ECO:0000313" key="9">
    <source>
        <dbReference type="EMBL" id="OJI92849.1"/>
    </source>
</evidence>
<evidence type="ECO:0000256" key="1">
    <source>
        <dbReference type="ARBA" id="ARBA00004193"/>
    </source>
</evidence>
<dbReference type="STRING" id="696762.PFRI_29090"/>
<protein>
    <submittedName>
        <fullName evidence="9">Membrane lipoprotein TmpC</fullName>
    </submittedName>
</protein>
<dbReference type="InterPro" id="IPR050957">
    <property type="entry name" value="BMP_lipoprotein"/>
</dbReference>
<dbReference type="InterPro" id="IPR028082">
    <property type="entry name" value="Peripla_BP_I"/>
</dbReference>
<dbReference type="Proteomes" id="UP000184514">
    <property type="component" value="Unassembled WGS sequence"/>
</dbReference>
<keyword evidence="3" id="KW-1003">Cell membrane</keyword>
<organism evidence="9 10">
    <name type="scientific">Planktotalea frisia</name>
    <dbReference type="NCBI Taxonomy" id="696762"/>
    <lineage>
        <taxon>Bacteria</taxon>
        <taxon>Pseudomonadati</taxon>
        <taxon>Pseudomonadota</taxon>
        <taxon>Alphaproteobacteria</taxon>
        <taxon>Rhodobacterales</taxon>
        <taxon>Paracoccaceae</taxon>
        <taxon>Planktotalea</taxon>
    </lineage>
</organism>
<evidence type="ECO:0000256" key="5">
    <source>
        <dbReference type="ARBA" id="ARBA00023136"/>
    </source>
</evidence>
<feature type="domain" description="ABC transporter substrate-binding protein PnrA-like" evidence="8">
    <location>
        <begin position="33"/>
        <end position="331"/>
    </location>
</feature>
<feature type="signal peptide" evidence="7">
    <location>
        <begin position="1"/>
        <end position="26"/>
    </location>
</feature>
<evidence type="ECO:0000313" key="10">
    <source>
        <dbReference type="Proteomes" id="UP000184514"/>
    </source>
</evidence>
<dbReference type="Pfam" id="PF02608">
    <property type="entry name" value="Bmp"/>
    <property type="match status" value="1"/>
</dbReference>
<comment type="subcellular location">
    <subcellularLocation>
        <location evidence="1">Cell membrane</location>
        <topology evidence="1">Lipid-anchor</topology>
    </subcellularLocation>
</comment>
<dbReference type="AlphaFoldDB" id="A0A1L9NUC7"/>
<gene>
    <name evidence="9" type="primary">tmpC_2</name>
    <name evidence="9" type="ORF">PFRI_29090</name>
</gene>
<name>A0A1L9NUC7_9RHOB</name>
<evidence type="ECO:0000256" key="4">
    <source>
        <dbReference type="ARBA" id="ARBA00022729"/>
    </source>
</evidence>
<dbReference type="InterPro" id="IPR003760">
    <property type="entry name" value="PnrA-like"/>
</dbReference>
<reference evidence="9 10" key="1">
    <citation type="submission" date="2016-10" db="EMBL/GenBank/DDBJ databases">
        <title>Genome sequence of Planktotalea frisia SH6-1.</title>
        <authorList>
            <person name="Poehlein A."/>
            <person name="Bakenhus I."/>
            <person name="Voget S."/>
            <person name="Brinkhoff T."/>
            <person name="Simon M."/>
        </authorList>
    </citation>
    <scope>NUCLEOTIDE SEQUENCE [LARGE SCALE GENOMIC DNA]</scope>
    <source>
        <strain evidence="9 10">SH6-1</strain>
    </source>
</reference>
<dbReference type="SUPFAM" id="SSF53822">
    <property type="entry name" value="Periplasmic binding protein-like I"/>
    <property type="match status" value="1"/>
</dbReference>
<accession>A0A1L9NUC7</accession>
<evidence type="ECO:0000256" key="3">
    <source>
        <dbReference type="ARBA" id="ARBA00022475"/>
    </source>
</evidence>
<dbReference type="PANTHER" id="PTHR34296">
    <property type="entry name" value="TRANSCRIPTIONAL ACTIVATOR PROTEIN MED"/>
    <property type="match status" value="1"/>
</dbReference>
<dbReference type="Gene3D" id="3.40.50.2300">
    <property type="match status" value="2"/>
</dbReference>
<comment type="caution">
    <text evidence="9">The sequence shown here is derived from an EMBL/GenBank/DDBJ whole genome shotgun (WGS) entry which is preliminary data.</text>
</comment>
<dbReference type="GO" id="GO:0005886">
    <property type="term" value="C:plasma membrane"/>
    <property type="evidence" value="ECO:0007669"/>
    <property type="project" value="UniProtKB-SubCell"/>
</dbReference>
<evidence type="ECO:0000256" key="7">
    <source>
        <dbReference type="SAM" id="SignalP"/>
    </source>
</evidence>
<keyword evidence="6 9" id="KW-0449">Lipoprotein</keyword>
<feature type="chain" id="PRO_5013290346" evidence="7">
    <location>
        <begin position="27"/>
        <end position="346"/>
    </location>
</feature>
<keyword evidence="4 7" id="KW-0732">Signal</keyword>
<evidence type="ECO:0000259" key="8">
    <source>
        <dbReference type="Pfam" id="PF02608"/>
    </source>
</evidence>
<comment type="similarity">
    <text evidence="2">Belongs to the BMP lipoprotein family.</text>
</comment>
<evidence type="ECO:0000256" key="2">
    <source>
        <dbReference type="ARBA" id="ARBA00008610"/>
    </source>
</evidence>
<keyword evidence="10" id="KW-1185">Reference proteome</keyword>
<keyword evidence="5" id="KW-0472">Membrane</keyword>
<sequence>MMTNMTRRILQVTTACTSLMAGSALWADERPAAMIIAQGGLGDGSWNDTANAGFQSGLEKTGVEGRTIESADVAAQGEEIMRRAADGGFGLVISLEWIHGEPMEMLAKDYPDTNWVIMNQTRTGDNIASVVFGEHEGSFLAGALAAQVTTDTSIEGINADATIGVIGGFKAPGIDKFIVGYIQGAKAVNPDIEVKVAYADSFGDPAKGLQMANAMFDEGADIVYQVAGGTGIGIIEAAKARGHYAIGVDSDQDGMAPGNVLTSMVKRVDVAVDEIVTGYAADNFPGGEVIQFGLAENGVALSEMTHTKDKVPAAYIERVTAYKAQIIAGELDVWDVSSQGYPDFFK</sequence>
<evidence type="ECO:0000256" key="6">
    <source>
        <dbReference type="ARBA" id="ARBA00023288"/>
    </source>
</evidence>